<evidence type="ECO:0000256" key="7">
    <source>
        <dbReference type="ARBA" id="ARBA00022763"/>
    </source>
</evidence>
<dbReference type="EC" id="2.7.11.1" evidence="3"/>
<dbReference type="Gene3D" id="3.30.1010.10">
    <property type="entry name" value="Phosphatidylinositol 3-kinase Catalytic Subunit, Chain A, domain 4"/>
    <property type="match status" value="1"/>
</dbReference>
<evidence type="ECO:0000256" key="9">
    <source>
        <dbReference type="ARBA" id="ARBA00022840"/>
    </source>
</evidence>
<dbReference type="SUPFAM" id="SSF56112">
    <property type="entry name" value="Protein kinase-like (PK-like)"/>
    <property type="match status" value="1"/>
</dbReference>
<evidence type="ECO:0000259" key="12">
    <source>
        <dbReference type="PROSITE" id="PS50290"/>
    </source>
</evidence>
<name>A0A9P0H1Y3_NEZVI</name>
<dbReference type="GO" id="GO:0004674">
    <property type="term" value="F:protein serine/threonine kinase activity"/>
    <property type="evidence" value="ECO:0007669"/>
    <property type="project" value="UniProtKB-KW"/>
</dbReference>
<dbReference type="EMBL" id="OV725078">
    <property type="protein sequence ID" value="CAH1394363.1"/>
    <property type="molecule type" value="Genomic_DNA"/>
</dbReference>
<comment type="subcellular location">
    <subcellularLocation>
        <location evidence="1">Nucleus</location>
    </subcellularLocation>
</comment>
<dbReference type="Pfam" id="PF00454">
    <property type="entry name" value="PI3_PI4_kinase"/>
    <property type="match status" value="1"/>
</dbReference>
<dbReference type="GO" id="GO:0000077">
    <property type="term" value="P:DNA damage checkpoint signaling"/>
    <property type="evidence" value="ECO:0007669"/>
    <property type="project" value="TreeGrafter"/>
</dbReference>
<dbReference type="Pfam" id="PF08064">
    <property type="entry name" value="UME"/>
    <property type="match status" value="1"/>
</dbReference>
<dbReference type="InterPro" id="IPR003152">
    <property type="entry name" value="FATC_dom"/>
</dbReference>
<feature type="domain" description="FAT" evidence="13">
    <location>
        <begin position="1276"/>
        <end position="1844"/>
    </location>
</feature>
<dbReference type="InterPro" id="IPR003151">
    <property type="entry name" value="PIK-rel_kinase_FAT"/>
</dbReference>
<dbReference type="OrthoDB" id="381190at2759"/>
<evidence type="ECO:0000256" key="4">
    <source>
        <dbReference type="ARBA" id="ARBA00022527"/>
    </source>
</evidence>
<evidence type="ECO:0000256" key="2">
    <source>
        <dbReference type="ARBA" id="ARBA00010769"/>
    </source>
</evidence>
<evidence type="ECO:0000259" key="13">
    <source>
        <dbReference type="PROSITE" id="PS51189"/>
    </source>
</evidence>
<dbReference type="InterPro" id="IPR056802">
    <property type="entry name" value="ATR-like_M-HEAT"/>
</dbReference>
<keyword evidence="16" id="KW-1185">Reference proteome</keyword>
<evidence type="ECO:0000256" key="5">
    <source>
        <dbReference type="ARBA" id="ARBA00022679"/>
    </source>
</evidence>
<sequence length="2285" mass="264467">MIQSSPTFTLLEWREICLSFKVFEELNFDVLRQECAELLHSYAEVLNHIIFSQRRNCPKINCLFLESVLEIIFLLCQQTDSDFLVLMGEITKSRKLKMNSDYSIEPMSGTANNYCQGLAIWVNIASHLISSAPVKLMRKFDFNRYVQYVPSHRVLYNLFEAYLYKIIEDHVIITGVENLQRNILNIREESELWNHFLTNLKTFCQEWTNFSFSGLETGLEDALHILSMIKRIRTLQDKYHLKFKFFDVITDHDAIINHIYQNISDRSKKELVLSLVELAVSLVYIMEEKRCFSLKLYKILLCPFISNMSSCIRARCFHGVVNLIFIFRKSVNFPISKVIPFIKEAVKKTKDLGDKISLIIYHTLFKSTSNSFLLHTLNLLLNKEVDNVLKNSNLRSVIPCFLSGSCVLARDFNWALKCTNCDIVREDSQVKFQELCLNKYLDLYGSKYLQLLLSEHTPVLEKKELLINFNRYLFHIPYLKSNKVLGILVDALCKLTFNLEFPVGVFKFLLYNQENNLDYQHVKFVVQKVLIFSFKNIKHEGDNWKKTIYTFILDIAQLFKCFILSAVKIFFLFFTFSNIETVYLKEKLVDIAQFHGITMKQLLITYEVELSQLLVDLIIHNIQTKVCDVESSITYFSSIFDMRPLPFLEFRCTPHVVSYVLLNFERPQIVSLLNQLSGILKITLRDVFLKHFAVIFANIYFIEEESLLTQAILVLEEYCECDVDTLICLNYKELICLIIMNAHKPLKVLRFFHYHIHPIPASRKSGADTLLDHIVGFLTFVDVQLLSSNTSSFLIRSCLRAIPNLIQVLGDVNVTNISFKLLTTLRTGLPRHYHLYPKLCLEAWMYFLYCINPVFLGPHLPTVVSLLTPLFVKFPTDVSSLLYYLIVKKGYLYNEYIPGLYFIQDSTVPKMHEVWLAIQSAIKSNEMIDLIQNTLKHVRNEGVDSRIHYLKFLHEQVRDNRCELLKIIHRADRLTPVIRDIIDCLMINIQYGNLEVKLTCGHCLGVMGAINPARIGYDYNHCSQRKCYVVETEDFAYFIILELTNSLQKSENSYAFNIIASSIQELLKLYFPNKNIERIEKFFKRFPSNERDILKSLLSTRYIFIEPVLIKRDVSKIGSNNCKTTFEWACSWTSELITFIPTENFCAKVFRICFPSIQLDFQALEALLPHILIHSIQLSKLTDLIFIEMEIKYILNSDAPDFYLPSQKNITKGQSKNYGGVSNSNIREGRCVAIILDLIDFLYIARSVLEDGIIDSDYSSNMMRLTSFLHRFSPLSLSLKSYILQDYCRSLFYFERGFSDSSHTDIAPLRYIYAKLNDSDGLFGVIRTSKSIPTVEKSLLSYVVHGNLQDAVSSYEKLSASLNSTECSRALIQAYLSMNKPQIAKDLCYGVLQQNRYVLPTLCNEQAEVLLRNFQFDEVNDLLKMFNDDIKNNWCWGVDLAIMQGDLFSWRAQKMEDKIHCVRQHIVENLSAISNTTLGAYRQGFNHILKLQELDELEKFARLFKILHQPDVCIRDINNFFDGIDTDLTLDLLPVHGYHTESALNRWQHILLAIQRFVKPLALEFDEIIRNQLGKIYLKAVKIARKSGNLQIANSYMALAEKFATSGLFIENAKLHRAKMETNTAVLILMQGIKEFIPDNSTLINLELKNRILCAKAKNLIARYNEESVHVDFGEVYENYIDAANTFPSEKNFFYLAQCLYNVHISETQPDSKSAKRDNQVNAVLYFGQSLKYGCKYIYKSMFCMISLWLDFGMRLHEQKQIMKTGPKDFVNALESTMDKFNEVMEKHFNMLPKYVFMAVFSQLISRISHPEPKGKALLHKMVSILAIAYPQQAFWMMASFWKMSDADHKKCKEDLIKLIKTEKPDLLTFYTNFIELIDVIINICNKKVPAERSLLPLKSISQKIKLIIGKNSIMIPSQKFRTICLPNSKHFENDVGLITHNAFPLDLVYFADVENSVQLLNSLQRPKKLTFIGSDGLRYPFMCKPMDDLHLDARMMEFSSVINMYLKRLPSSCDRNLHIRTYSVVPITHECGLIEWLPNLCGYRTILMVTYKKRGYKMTHSEIKAKLDKCKSVESRIELFNKELFPAHPPVLDKWFFLQFSSPDSWYVARLAFIRTAAVMSVVGYAVGLGDRHGENILIDTTNGDLVHVDFNCLFNKAQTFSCPEKVPFRLTQNMVKAMGSTGIEGHFVKSCEITNCVMRIHSDQLMCVLKPFLYDPRLQKKTTEREKTKYEISVVQKKLAGAVITLEKKTKGLSVEGQVRSLVSEATDIRNLCQMFHGWAAYL</sequence>
<dbReference type="PROSITE" id="PS51190">
    <property type="entry name" value="FATC"/>
    <property type="match status" value="1"/>
</dbReference>
<comment type="similarity">
    <text evidence="2">Belongs to the PI3/PI4-kinase family. ATM subfamily.</text>
</comment>
<keyword evidence="7" id="KW-0227">DNA damage</keyword>
<evidence type="ECO:0000259" key="14">
    <source>
        <dbReference type="PROSITE" id="PS51190"/>
    </source>
</evidence>
<dbReference type="Gene3D" id="1.10.1070.11">
    <property type="entry name" value="Phosphatidylinositol 3-/4-kinase, catalytic domain"/>
    <property type="match status" value="1"/>
</dbReference>
<dbReference type="CDD" id="cd00892">
    <property type="entry name" value="PIKKc_ATR"/>
    <property type="match status" value="1"/>
</dbReference>
<evidence type="ECO:0000313" key="15">
    <source>
        <dbReference type="EMBL" id="CAH1394363.1"/>
    </source>
</evidence>
<dbReference type="SMART" id="SM00802">
    <property type="entry name" value="UME"/>
    <property type="match status" value="1"/>
</dbReference>
<reference evidence="15" key="1">
    <citation type="submission" date="2022-01" db="EMBL/GenBank/DDBJ databases">
        <authorList>
            <person name="King R."/>
        </authorList>
    </citation>
    <scope>NUCLEOTIDE SEQUENCE</scope>
</reference>
<dbReference type="PANTHER" id="PTHR11139">
    <property type="entry name" value="ATAXIA TELANGIECTASIA MUTATED ATM -RELATED"/>
    <property type="match status" value="1"/>
</dbReference>
<dbReference type="GO" id="GO:0005634">
    <property type="term" value="C:nucleus"/>
    <property type="evidence" value="ECO:0007669"/>
    <property type="project" value="UniProtKB-SubCell"/>
</dbReference>
<evidence type="ECO:0000256" key="10">
    <source>
        <dbReference type="ARBA" id="ARBA00023204"/>
    </source>
</evidence>
<keyword evidence="4" id="KW-0723">Serine/threonine-protein kinase</keyword>
<dbReference type="GO" id="GO:0006281">
    <property type="term" value="P:DNA repair"/>
    <property type="evidence" value="ECO:0007669"/>
    <property type="project" value="UniProtKB-KW"/>
</dbReference>
<keyword evidence="10" id="KW-0234">DNA repair</keyword>
<organism evidence="15 16">
    <name type="scientific">Nezara viridula</name>
    <name type="common">Southern green stink bug</name>
    <name type="synonym">Cimex viridulus</name>
    <dbReference type="NCBI Taxonomy" id="85310"/>
    <lineage>
        <taxon>Eukaryota</taxon>
        <taxon>Metazoa</taxon>
        <taxon>Ecdysozoa</taxon>
        <taxon>Arthropoda</taxon>
        <taxon>Hexapoda</taxon>
        <taxon>Insecta</taxon>
        <taxon>Pterygota</taxon>
        <taxon>Neoptera</taxon>
        <taxon>Paraneoptera</taxon>
        <taxon>Hemiptera</taxon>
        <taxon>Heteroptera</taxon>
        <taxon>Panheteroptera</taxon>
        <taxon>Pentatomomorpha</taxon>
        <taxon>Pentatomoidea</taxon>
        <taxon>Pentatomidae</taxon>
        <taxon>Pentatominae</taxon>
        <taxon>Nezara</taxon>
    </lineage>
</organism>
<dbReference type="InterPro" id="IPR012993">
    <property type="entry name" value="UME"/>
</dbReference>
<evidence type="ECO:0000256" key="6">
    <source>
        <dbReference type="ARBA" id="ARBA00022741"/>
    </source>
</evidence>
<dbReference type="InterPro" id="IPR000403">
    <property type="entry name" value="PI3/4_kinase_cat_dom"/>
</dbReference>
<dbReference type="SMART" id="SM00146">
    <property type="entry name" value="PI3Kc"/>
    <property type="match status" value="1"/>
</dbReference>
<dbReference type="PROSITE" id="PS50290">
    <property type="entry name" value="PI3_4_KINASE_3"/>
    <property type="match status" value="1"/>
</dbReference>
<evidence type="ECO:0000256" key="3">
    <source>
        <dbReference type="ARBA" id="ARBA00012513"/>
    </source>
</evidence>
<dbReference type="SMART" id="SM01343">
    <property type="entry name" value="FATC"/>
    <property type="match status" value="1"/>
</dbReference>
<dbReference type="Pfam" id="PF02260">
    <property type="entry name" value="FATC"/>
    <property type="match status" value="1"/>
</dbReference>
<feature type="domain" description="PI3K/PI4K catalytic" evidence="12">
    <location>
        <begin position="1954"/>
        <end position="2269"/>
    </location>
</feature>
<dbReference type="InterPro" id="IPR011009">
    <property type="entry name" value="Kinase-like_dom_sf"/>
</dbReference>
<dbReference type="PROSITE" id="PS51189">
    <property type="entry name" value="FAT"/>
    <property type="match status" value="1"/>
</dbReference>
<gene>
    <name evidence="15" type="ORF">NEZAVI_LOCUS4882</name>
</gene>
<evidence type="ECO:0000256" key="1">
    <source>
        <dbReference type="ARBA" id="ARBA00004123"/>
    </source>
</evidence>
<evidence type="ECO:0000256" key="11">
    <source>
        <dbReference type="ARBA" id="ARBA00023242"/>
    </source>
</evidence>
<dbReference type="Pfam" id="PF23593">
    <property type="entry name" value="HEAT_ATR"/>
    <property type="match status" value="1"/>
</dbReference>
<evidence type="ECO:0000256" key="8">
    <source>
        <dbReference type="ARBA" id="ARBA00022777"/>
    </source>
</evidence>
<dbReference type="PANTHER" id="PTHR11139:SF69">
    <property type="entry name" value="SERINE_THREONINE-PROTEIN KINASE ATR"/>
    <property type="match status" value="1"/>
</dbReference>
<dbReference type="InterPro" id="IPR014009">
    <property type="entry name" value="PIK_FAT"/>
</dbReference>
<dbReference type="Pfam" id="PF02259">
    <property type="entry name" value="FAT"/>
    <property type="match status" value="1"/>
</dbReference>
<proteinExistence type="inferred from homology"/>
<protein>
    <recommendedName>
        <fullName evidence="3">non-specific serine/threonine protein kinase</fullName>
        <ecNumber evidence="3">2.7.11.1</ecNumber>
    </recommendedName>
</protein>
<dbReference type="GO" id="GO:0000723">
    <property type="term" value="P:telomere maintenance"/>
    <property type="evidence" value="ECO:0007669"/>
    <property type="project" value="TreeGrafter"/>
</dbReference>
<dbReference type="InterPro" id="IPR057564">
    <property type="entry name" value="HEAT_ATR"/>
</dbReference>
<keyword evidence="9" id="KW-0067">ATP-binding</keyword>
<evidence type="ECO:0000313" key="16">
    <source>
        <dbReference type="Proteomes" id="UP001152798"/>
    </source>
</evidence>
<dbReference type="Proteomes" id="UP001152798">
    <property type="component" value="Chromosome 2"/>
</dbReference>
<feature type="domain" description="FATC" evidence="14">
    <location>
        <begin position="2253"/>
        <end position="2285"/>
    </location>
</feature>
<keyword evidence="11" id="KW-0539">Nucleus</keyword>
<dbReference type="InterPro" id="IPR036940">
    <property type="entry name" value="PI3/4_kinase_cat_sf"/>
</dbReference>
<keyword evidence="8" id="KW-0418">Kinase</keyword>
<dbReference type="GO" id="GO:0005694">
    <property type="term" value="C:chromosome"/>
    <property type="evidence" value="ECO:0007669"/>
    <property type="project" value="TreeGrafter"/>
</dbReference>
<dbReference type="GO" id="GO:0005524">
    <property type="term" value="F:ATP binding"/>
    <property type="evidence" value="ECO:0007669"/>
    <property type="project" value="UniProtKB-KW"/>
</dbReference>
<keyword evidence="6" id="KW-0547">Nucleotide-binding</keyword>
<dbReference type="InterPro" id="IPR050517">
    <property type="entry name" value="DDR_Repair_Kinase"/>
</dbReference>
<keyword evidence="5" id="KW-0808">Transferase</keyword>
<accession>A0A9P0H1Y3</accession>
<dbReference type="Pfam" id="PF25030">
    <property type="entry name" value="M-HEAT_ATR"/>
    <property type="match status" value="1"/>
</dbReference>